<evidence type="ECO:0000313" key="8">
    <source>
        <dbReference type="EMBL" id="EAR89472.2"/>
    </source>
</evidence>
<dbReference type="PANTHER" id="PTHR45973">
    <property type="entry name" value="PROTEIN PHOSPHATASE 1 REGULATORY SUBUNIT SDS22-RELATED"/>
    <property type="match status" value="1"/>
</dbReference>
<dbReference type="Proteomes" id="UP000009168">
    <property type="component" value="Unassembled WGS sequence"/>
</dbReference>
<feature type="coiled-coil region" evidence="6">
    <location>
        <begin position="1400"/>
        <end position="1455"/>
    </location>
</feature>
<feature type="coiled-coil region" evidence="6">
    <location>
        <begin position="555"/>
        <end position="610"/>
    </location>
</feature>
<feature type="coiled-coil region" evidence="6">
    <location>
        <begin position="432"/>
        <end position="459"/>
    </location>
</feature>
<protein>
    <submittedName>
        <fullName evidence="8">Uncharacterized protein</fullName>
    </submittedName>
</protein>
<dbReference type="SMART" id="SM00369">
    <property type="entry name" value="LRR_TYP"/>
    <property type="match status" value="4"/>
</dbReference>
<name>Q22WE5_TETTS</name>
<dbReference type="InterPro" id="IPR032675">
    <property type="entry name" value="LRR_dom_sf"/>
</dbReference>
<dbReference type="InterPro" id="IPR003591">
    <property type="entry name" value="Leu-rich_rpt_typical-subtyp"/>
</dbReference>
<dbReference type="GeneID" id="7835242"/>
<proteinExistence type="predicted"/>
<organism evidence="8 9">
    <name type="scientific">Tetrahymena thermophila (strain SB210)</name>
    <dbReference type="NCBI Taxonomy" id="312017"/>
    <lineage>
        <taxon>Eukaryota</taxon>
        <taxon>Sar</taxon>
        <taxon>Alveolata</taxon>
        <taxon>Ciliophora</taxon>
        <taxon>Intramacronucleata</taxon>
        <taxon>Oligohymenophorea</taxon>
        <taxon>Hymenostomatida</taxon>
        <taxon>Tetrahymenina</taxon>
        <taxon>Tetrahymenidae</taxon>
        <taxon>Tetrahymena</taxon>
    </lineage>
</organism>
<dbReference type="eggNOG" id="KOG0531">
    <property type="taxonomic scope" value="Eukaryota"/>
</dbReference>
<dbReference type="KEGG" id="tet:TTHERM_00157890"/>
<evidence type="ECO:0000256" key="4">
    <source>
        <dbReference type="ARBA" id="ARBA00023069"/>
    </source>
</evidence>
<feature type="coiled-coil region" evidence="6">
    <location>
        <begin position="909"/>
        <end position="1367"/>
    </location>
</feature>
<evidence type="ECO:0000256" key="6">
    <source>
        <dbReference type="SAM" id="Coils"/>
    </source>
</evidence>
<evidence type="ECO:0000256" key="3">
    <source>
        <dbReference type="ARBA" id="ARBA00022737"/>
    </source>
</evidence>
<feature type="region of interest" description="Disordered" evidence="7">
    <location>
        <begin position="1"/>
        <end position="21"/>
    </location>
</feature>
<dbReference type="PANTHER" id="PTHR45973:SF9">
    <property type="entry name" value="LEUCINE-RICH REPEAT-CONTAINING PROTEIN 46"/>
    <property type="match status" value="1"/>
</dbReference>
<feature type="coiled-coil region" evidence="6">
    <location>
        <begin position="228"/>
        <end position="304"/>
    </location>
</feature>
<reference evidence="9" key="1">
    <citation type="journal article" date="2006" name="PLoS Biol.">
        <title>Macronuclear genome sequence of the ciliate Tetrahymena thermophila, a model eukaryote.</title>
        <authorList>
            <person name="Eisen J.A."/>
            <person name="Coyne R.S."/>
            <person name="Wu M."/>
            <person name="Wu D."/>
            <person name="Thiagarajan M."/>
            <person name="Wortman J.R."/>
            <person name="Badger J.H."/>
            <person name="Ren Q."/>
            <person name="Amedeo P."/>
            <person name="Jones K.M."/>
            <person name="Tallon L.J."/>
            <person name="Delcher A.L."/>
            <person name="Salzberg S.L."/>
            <person name="Silva J.C."/>
            <person name="Haas B.J."/>
            <person name="Majoros W.H."/>
            <person name="Farzad M."/>
            <person name="Carlton J.M."/>
            <person name="Smith R.K. Jr."/>
            <person name="Garg J."/>
            <person name="Pearlman R.E."/>
            <person name="Karrer K.M."/>
            <person name="Sun L."/>
            <person name="Manning G."/>
            <person name="Elde N.C."/>
            <person name="Turkewitz A.P."/>
            <person name="Asai D.J."/>
            <person name="Wilkes D.E."/>
            <person name="Wang Y."/>
            <person name="Cai H."/>
            <person name="Collins K."/>
            <person name="Stewart B.A."/>
            <person name="Lee S.R."/>
            <person name="Wilamowska K."/>
            <person name="Weinberg Z."/>
            <person name="Ruzzo W.L."/>
            <person name="Wloga D."/>
            <person name="Gaertig J."/>
            <person name="Frankel J."/>
            <person name="Tsao C.-C."/>
            <person name="Gorovsky M.A."/>
            <person name="Keeling P.J."/>
            <person name="Waller R.F."/>
            <person name="Patron N.J."/>
            <person name="Cherry J.M."/>
            <person name="Stover N.A."/>
            <person name="Krieger C.J."/>
            <person name="del Toro C."/>
            <person name="Ryder H.F."/>
            <person name="Williamson S.C."/>
            <person name="Barbeau R.A."/>
            <person name="Hamilton E.P."/>
            <person name="Orias E."/>
        </authorList>
    </citation>
    <scope>NUCLEOTIDE SEQUENCE [LARGE SCALE GENOMIC DNA]</scope>
    <source>
        <strain evidence="9">SB210</strain>
    </source>
</reference>
<feature type="compositionally biased region" description="Low complexity" evidence="7">
    <location>
        <begin position="1590"/>
        <end position="1604"/>
    </location>
</feature>
<keyword evidence="9" id="KW-1185">Reference proteome</keyword>
<evidence type="ECO:0000313" key="9">
    <source>
        <dbReference type="Proteomes" id="UP000009168"/>
    </source>
</evidence>
<feature type="compositionally biased region" description="Acidic residues" evidence="7">
    <location>
        <begin position="1730"/>
        <end position="1748"/>
    </location>
</feature>
<dbReference type="PROSITE" id="PS51450">
    <property type="entry name" value="LRR"/>
    <property type="match status" value="2"/>
</dbReference>
<feature type="region of interest" description="Disordered" evidence="7">
    <location>
        <begin position="1647"/>
        <end position="1668"/>
    </location>
</feature>
<keyword evidence="3" id="KW-0677">Repeat</keyword>
<dbReference type="SMART" id="SM00365">
    <property type="entry name" value="LRR_SD22"/>
    <property type="match status" value="2"/>
</dbReference>
<keyword evidence="5" id="KW-0966">Cell projection</keyword>
<feature type="coiled-coil region" evidence="6">
    <location>
        <begin position="345"/>
        <end position="386"/>
    </location>
</feature>
<comment type="subcellular location">
    <subcellularLocation>
        <location evidence="1">Cell projection</location>
        <location evidence="1">Cilium</location>
    </subcellularLocation>
</comment>
<dbReference type="Gene3D" id="3.80.10.10">
    <property type="entry name" value="Ribonuclease Inhibitor"/>
    <property type="match status" value="2"/>
</dbReference>
<dbReference type="InParanoid" id="Q22WE5"/>
<evidence type="ECO:0000256" key="1">
    <source>
        <dbReference type="ARBA" id="ARBA00004138"/>
    </source>
</evidence>
<accession>Q22WE5</accession>
<keyword evidence="2" id="KW-0433">Leucine-rich repeat</keyword>
<gene>
    <name evidence="8" type="ORF">TTHERM_00157890</name>
</gene>
<feature type="compositionally biased region" description="Basic and acidic residues" evidence="7">
    <location>
        <begin position="8"/>
        <end position="20"/>
    </location>
</feature>
<evidence type="ECO:0000256" key="7">
    <source>
        <dbReference type="SAM" id="MobiDB-lite"/>
    </source>
</evidence>
<dbReference type="STRING" id="312017.Q22WE5"/>
<dbReference type="OrthoDB" id="301648at2759"/>
<feature type="compositionally biased region" description="Basic and acidic residues" evidence="7">
    <location>
        <begin position="1703"/>
        <end position="1716"/>
    </location>
</feature>
<evidence type="ECO:0000256" key="5">
    <source>
        <dbReference type="ARBA" id="ARBA00023273"/>
    </source>
</evidence>
<dbReference type="Pfam" id="PF14580">
    <property type="entry name" value="LRR_9"/>
    <property type="match status" value="1"/>
</dbReference>
<feature type="coiled-coil region" evidence="6">
    <location>
        <begin position="788"/>
        <end position="876"/>
    </location>
</feature>
<dbReference type="HOGENOM" id="CLU_239538_0_0_1"/>
<dbReference type="InterPro" id="IPR050576">
    <property type="entry name" value="Cilia_flagella_integrity"/>
</dbReference>
<keyword evidence="4" id="KW-0969">Cilium</keyword>
<sequence>MKTLSRNNSEKRKRDSESDQKAGVIRINEALIKQVTNQSDFSQIKALNFHIRLNNNSKIQRLEGLDDLVNLQELNLSYNSIQKIENLARLQNLRELNLAENNISRLEGLEMLKNIENINLNGNSIVELPIDILKNLQRLRVLKLTRNKVKELGQVQNLSVLSSLESLSISENPFCKSITYQEFCIYAMTSLKVLDSKKIDEDQRKNALFLFSSGLQNKQGKNQGNNPQSSARDDVSMIKKQIEQANQQRDQLSYENQYLKEERDQLNQQIEGLNERFQIKLRENSAFSEKIAKLEAELQNYKIDDLFQSFKDTRNFDLNKLMDIQNTQNLVEFDNQYFNKLEQKSKDLHEKREEYLFKIENLEAQCERLKERIIEREKEMNQAAESYFQMKNQIRMNSNVKFMKDSFMPDSDDLEILIKQKEAKLAFHYNENEKLRFANSELQREIDLTREKIDKTRILINKLDAINDGESTSSEVEDERVLLDKKINSLYQKLTSQQEKNNEIIHLITSINNEVNFLSSEIEDLKKQRQESYLKPQKTVKTNESESVGLDNEKLKELSNNITFFQNEINLMKEKLEDNQKVLKEFHILLQKNQSEIDILESQKQQIQNNFKASTFVNNLSNSFKKTVQNQLNNAANNLQNIVHVLKTKAPKVLNKKLSIINKIEQQVNSVAADPQIDNFSQCLADLSGAIRFIFEEMDDYKIEQGVIFDEQTNQKRKEFYHLQQQIDDYQQDKQRCFDQINTLYKEYIYDQVNNAAKKKKYKSGQDEYNFPEKFESFEDMQQVFKIIQKLMKNVEKNELTIKNFNEVKQKFLDEFEKETQELSQKWREFESKKLEHKSKINKEREQLYQQLEQEYEKVKSEREAIKNDRQRFYEEQENYFLSQQKNKEKEENDKFTVIKDVEDQRQLKQNLEMEIYQLKSHLTRLQSASDETEAKRSVAEKDLQRILQQIQKETEKVLSQNESKEKQHKIQHVFEESINKLNQENERLQNINQQLQAQKQELQSEVQKFEVDMKIIIQKFEGEETIYKQKLKELESSIQEKRKILYSIEQTLNDKEININRVDSLLEEYENTKEKYKQIKMESLNLEKQIEEGKIKLDENEMKIKMQQNQLTSLKKHLESLSSLSKQKQQEVISLEKQYSDIQQQLLDAELKIQKLDGQQQYYIEEMNKIEKSRTEKRKDLQILEKQVHDKDLELQSISLKLEHVKQEYEVKQKELQEIRQTYQLDEKKFKSLMEENHNTLQQLRETIEEREQQYYNLSKKREQLENTEKQKQDNLQNLISSSNEREHQLKILNQQVDSMSEEQNLLANRLQELSSIQSKLIDDNTILEERRQELNDQVNDLEQYAEELKDEQKDILERIKTLTKKEETIYINKAFSGEELDKDIQLKIEQIIESYYANQNKDEEIEQLNKQIKQLKLESENYKNILNSKNHQIISQSQQKAQLNSKNANYQNNLNSTGKLGIGQSSSLKNIQKQNQLSTQNQENEIQSNSKFQLDTFANKNGFMGLSTLANNNMMMIQNDNESLLLSSDNKYKNLVTSIQQKNNQDLLNELNSQRLKQVKTGQQDNPFLRKLQQQLELEATPEKQKSQDNLLDDNLFSSNNNPAGYSASKASQNNSYKKPISTIQELQQQESANINKSPYYINQEQKQNPRSDNSSNQKQKHQSSVDKIYQELEEADRQLLQLQDQNEIKNLMESSQSEDNSQKKQNEQYQREQQEEEEQYQGQQEQQDYDFLGEEQFQDEDNEFN</sequence>
<keyword evidence="6" id="KW-0175">Coiled coil</keyword>
<dbReference type="RefSeq" id="XP_001009717.2">
    <property type="nucleotide sequence ID" value="XM_001009717.2"/>
</dbReference>
<feature type="region of interest" description="Disordered" evidence="7">
    <location>
        <begin position="1686"/>
        <end position="1748"/>
    </location>
</feature>
<dbReference type="SUPFAM" id="SSF52075">
    <property type="entry name" value="Outer arm dynein light chain 1"/>
    <property type="match status" value="1"/>
</dbReference>
<evidence type="ECO:0000256" key="2">
    <source>
        <dbReference type="ARBA" id="ARBA00022614"/>
    </source>
</evidence>
<dbReference type="EMBL" id="GG662820">
    <property type="protein sequence ID" value="EAR89472.2"/>
    <property type="molecule type" value="Genomic_DNA"/>
</dbReference>
<dbReference type="InterPro" id="IPR001611">
    <property type="entry name" value="Leu-rich_rpt"/>
</dbReference>
<feature type="region of interest" description="Disordered" evidence="7">
    <location>
        <begin position="1582"/>
        <end position="1616"/>
    </location>
</feature>